<dbReference type="AlphaFoldDB" id="A0A1B7VJS6"/>
<dbReference type="Proteomes" id="UP000092382">
    <property type="component" value="Unassembled WGS sequence"/>
</dbReference>
<gene>
    <name evidence="1" type="ORF">AN481_17665</name>
</gene>
<dbReference type="PATRIC" id="fig|1710894.3.peg.2574"/>
<name>A0A1B7VJS6_APHFL</name>
<organism evidence="1 2">
    <name type="scientific">Aphanizomenon flos-aquae LD13</name>
    <dbReference type="NCBI Taxonomy" id="1710894"/>
    <lineage>
        <taxon>Bacteria</taxon>
        <taxon>Bacillati</taxon>
        <taxon>Cyanobacteriota</taxon>
        <taxon>Cyanophyceae</taxon>
        <taxon>Nostocales</taxon>
        <taxon>Aphanizomenonaceae</taxon>
        <taxon>Aphanizomenon</taxon>
    </lineage>
</organism>
<evidence type="ECO:0000313" key="1">
    <source>
        <dbReference type="EMBL" id="OBQ19470.1"/>
    </source>
</evidence>
<comment type="caution">
    <text evidence="1">The sequence shown here is derived from an EMBL/GenBank/DDBJ whole genome shotgun (WGS) entry which is preliminary data.</text>
</comment>
<reference evidence="1 2" key="1">
    <citation type="submission" date="2015-09" db="EMBL/GenBank/DDBJ databases">
        <title>Whole genome shotgun sequence assembly of Aphanizomenon flos-aquae UKL13.</title>
        <authorList>
            <person name="Driscoll C."/>
        </authorList>
    </citation>
    <scope>NUCLEOTIDE SEQUENCE [LARGE SCALE GENOMIC DNA]</scope>
    <source>
        <strain evidence="1">MDT13</strain>
    </source>
</reference>
<protein>
    <submittedName>
        <fullName evidence="1">Uncharacterized protein</fullName>
    </submittedName>
</protein>
<dbReference type="STRING" id="1803587.GCA_001593825_00435"/>
<accession>A0A1B7VJS6</accession>
<sequence length="153" mass="17981">MCILEDIPIPIITSVFTEKEESTEDIIHYKIRSVHRRHGNSEKCIWVISLQEEVDCFKFSADEKWLEDTKGWGLKVNSEGGLSQIGISDQQEVLKIAKFKDSNSTREWHGYPADYCRRKQDRPSIRILMDWKDRGLISKTKMDKIKQYKRCSL</sequence>
<proteinExistence type="predicted"/>
<dbReference type="EMBL" id="LJOY01000086">
    <property type="protein sequence ID" value="OBQ19470.1"/>
    <property type="molecule type" value="Genomic_DNA"/>
</dbReference>
<evidence type="ECO:0000313" key="2">
    <source>
        <dbReference type="Proteomes" id="UP000092382"/>
    </source>
</evidence>